<evidence type="ECO:0000256" key="1">
    <source>
        <dbReference type="ARBA" id="ARBA00001968"/>
    </source>
</evidence>
<dbReference type="PANTHER" id="PTHR33254">
    <property type="entry name" value="4-HYDROXY-4-METHYL-2-OXOGLUTARATE ALDOLASE 3-RELATED"/>
    <property type="match status" value="1"/>
</dbReference>
<organism evidence="6 7">
    <name type="scientific">Rhizobium leguminosarum</name>
    <dbReference type="NCBI Taxonomy" id="384"/>
    <lineage>
        <taxon>Bacteria</taxon>
        <taxon>Pseudomonadati</taxon>
        <taxon>Pseudomonadota</taxon>
        <taxon>Alphaproteobacteria</taxon>
        <taxon>Hyphomicrobiales</taxon>
        <taxon>Rhizobiaceae</taxon>
        <taxon>Rhizobium/Agrobacterium group</taxon>
        <taxon>Rhizobium</taxon>
    </lineage>
</organism>
<dbReference type="InterPro" id="IPR005493">
    <property type="entry name" value="RraA/RraA-like"/>
</dbReference>
<comment type="caution">
    <text evidence="6">The sequence shown here is derived from an EMBL/GenBank/DDBJ whole genome shotgun (WGS) entry which is preliminary data.</text>
</comment>
<keyword evidence="5" id="KW-0479">Metal-binding</keyword>
<dbReference type="GO" id="GO:0046872">
    <property type="term" value="F:metal ion binding"/>
    <property type="evidence" value="ECO:0007669"/>
    <property type="project" value="UniProtKB-KW"/>
</dbReference>
<comment type="cofactor">
    <cofactor evidence="5">
        <name>Mg(2+)</name>
        <dbReference type="ChEBI" id="CHEBI:18420"/>
    </cofactor>
</comment>
<feature type="binding site" evidence="5">
    <location>
        <position position="118"/>
    </location>
    <ligand>
        <name>Mg(2+)</name>
        <dbReference type="ChEBI" id="CHEBI:18420"/>
    </ligand>
</feature>
<dbReference type="SUPFAM" id="SSF89562">
    <property type="entry name" value="RraA-like"/>
    <property type="match status" value="1"/>
</dbReference>
<proteinExistence type="predicted"/>
<evidence type="ECO:0000256" key="3">
    <source>
        <dbReference type="ARBA" id="ARBA00029596"/>
    </source>
</evidence>
<dbReference type="InterPro" id="IPR036704">
    <property type="entry name" value="RraA/RraA-like_sf"/>
</dbReference>
<protein>
    <recommendedName>
        <fullName evidence="2">Putative 4-hydroxy-4-methyl-2-oxoglutarate aldolase</fullName>
    </recommendedName>
    <alternativeName>
        <fullName evidence="3">Regulator of ribonuclease activity homolog</fullName>
    </alternativeName>
    <alternativeName>
        <fullName evidence="4">RraA-like protein</fullName>
    </alternativeName>
</protein>
<gene>
    <name evidence="6" type="ORF">EHI47_07095</name>
</gene>
<accession>A0A444I7L7</accession>
<dbReference type="PANTHER" id="PTHR33254:SF4">
    <property type="entry name" value="4-HYDROXY-4-METHYL-2-OXOGLUTARATE ALDOLASE 3-RELATED"/>
    <property type="match status" value="1"/>
</dbReference>
<evidence type="ECO:0000313" key="6">
    <source>
        <dbReference type="EMBL" id="RWX34455.1"/>
    </source>
</evidence>
<evidence type="ECO:0000256" key="5">
    <source>
        <dbReference type="PIRSR" id="PIRSR605493-1"/>
    </source>
</evidence>
<dbReference type="RefSeq" id="WP_128401831.1">
    <property type="nucleotide sequence ID" value="NZ_CP090094.1"/>
</dbReference>
<feature type="binding site" evidence="5">
    <location>
        <begin position="95"/>
        <end position="98"/>
    </location>
    <ligand>
        <name>substrate</name>
    </ligand>
</feature>
<evidence type="ECO:0000313" key="7">
    <source>
        <dbReference type="Proteomes" id="UP000283817"/>
    </source>
</evidence>
<dbReference type="Gene3D" id="3.50.30.40">
    <property type="entry name" value="Ribonuclease E inhibitor RraA/RraA-like"/>
    <property type="match status" value="1"/>
</dbReference>
<dbReference type="Proteomes" id="UP000283817">
    <property type="component" value="Unassembled WGS sequence"/>
</dbReference>
<dbReference type="Pfam" id="PF03737">
    <property type="entry name" value="RraA-like"/>
    <property type="match status" value="1"/>
</dbReference>
<sequence>MTAFYQMIDRSPPLPADLIERLSSVETATIGHVEHLGFVGDNVRPVFPAHVAGAAFTVAAPGRDGTIIYKAIDLLLPGDILVISRVDRDDVACVGGGVAAAAKAKGAAGIVIDGPCTDVDEINATGIPVWCRGVSARTTNRQFQIGGSLNIPIACGAAAVLPGYAVLADNEGVFVADVARMRRLAEAALERQRRSLAVRAHLASGRSIFEFRQEPTS</sequence>
<dbReference type="AlphaFoldDB" id="A0A444I7L7"/>
<dbReference type="EMBL" id="SBHX01000016">
    <property type="protein sequence ID" value="RWX34455.1"/>
    <property type="molecule type" value="Genomic_DNA"/>
</dbReference>
<dbReference type="CDD" id="cd16841">
    <property type="entry name" value="RraA_family"/>
    <property type="match status" value="1"/>
</dbReference>
<reference evidence="6 7" key="1">
    <citation type="submission" date="2019-01" db="EMBL/GenBank/DDBJ databases">
        <title>RHIZO-ID as a novel technology for direct rhizobia identification.</title>
        <authorList>
            <person name="De Meyer S.E."/>
        </authorList>
    </citation>
    <scope>NUCLEOTIDE SEQUENCE [LARGE SCALE GENOMIC DNA]</scope>
    <source>
        <strain evidence="6 7">WSM448</strain>
    </source>
</reference>
<evidence type="ECO:0000256" key="2">
    <source>
        <dbReference type="ARBA" id="ARBA00016549"/>
    </source>
</evidence>
<name>A0A444I7L7_RHILE</name>
<comment type="cofactor">
    <cofactor evidence="1">
        <name>a divalent metal cation</name>
        <dbReference type="ChEBI" id="CHEBI:60240"/>
    </cofactor>
</comment>
<evidence type="ECO:0000256" key="4">
    <source>
        <dbReference type="ARBA" id="ARBA00030169"/>
    </source>
</evidence>
<keyword evidence="5" id="KW-0460">Magnesium</keyword>